<evidence type="ECO:0000313" key="2">
    <source>
        <dbReference type="Proteomes" id="UP001595715"/>
    </source>
</evidence>
<dbReference type="InterPro" id="IPR052550">
    <property type="entry name" value="Pyrimidine_5'-ntase_YjjG"/>
</dbReference>
<dbReference type="RefSeq" id="WP_377717844.1">
    <property type="nucleotide sequence ID" value="NZ_JBHSAM010000014.1"/>
</dbReference>
<accession>A0ABV8JZU8</accession>
<dbReference type="SUPFAM" id="SSF56784">
    <property type="entry name" value="HAD-like"/>
    <property type="match status" value="1"/>
</dbReference>
<dbReference type="Proteomes" id="UP001595715">
    <property type="component" value="Unassembled WGS sequence"/>
</dbReference>
<dbReference type="InterPro" id="IPR036412">
    <property type="entry name" value="HAD-like_sf"/>
</dbReference>
<sequence>MLGIRDLFDGIAISSEAGVSKPDPLLYRYLEEQYGADLSSALMIGNDPRTDLEGASRIGIDACYIHSASSPANMPIRCKHQIWDGDLRRIAGFSAS</sequence>
<comment type="caution">
    <text evidence="1">The sequence shown here is derived from an EMBL/GenBank/DDBJ whole genome shotgun (WGS) entry which is preliminary data.</text>
</comment>
<dbReference type="InterPro" id="IPR023214">
    <property type="entry name" value="HAD_sf"/>
</dbReference>
<dbReference type="EMBL" id="JBHSAM010000014">
    <property type="protein sequence ID" value="MFC4099156.1"/>
    <property type="molecule type" value="Genomic_DNA"/>
</dbReference>
<dbReference type="Pfam" id="PF13242">
    <property type="entry name" value="Hydrolase_like"/>
    <property type="match status" value="1"/>
</dbReference>
<dbReference type="PANTHER" id="PTHR47478">
    <property type="match status" value="1"/>
</dbReference>
<gene>
    <name evidence="1" type="ORF">ACFOZ8_05725</name>
</gene>
<dbReference type="GO" id="GO:0016787">
    <property type="term" value="F:hydrolase activity"/>
    <property type="evidence" value="ECO:0007669"/>
    <property type="project" value="UniProtKB-KW"/>
</dbReference>
<protein>
    <submittedName>
        <fullName evidence="1">HAD family hydrolase</fullName>
        <ecNumber evidence="1">3.1.3.-</ecNumber>
    </submittedName>
</protein>
<dbReference type="EC" id="3.1.3.-" evidence="1"/>
<dbReference type="PANTHER" id="PTHR47478:SF1">
    <property type="entry name" value="PYRIMIDINE 5'-NUCLEOTIDASE YJJG"/>
    <property type="match status" value="1"/>
</dbReference>
<keyword evidence="2" id="KW-1185">Reference proteome</keyword>
<reference evidence="2" key="1">
    <citation type="journal article" date="2019" name="Int. J. Syst. Evol. Microbiol.">
        <title>The Global Catalogue of Microorganisms (GCM) 10K type strain sequencing project: providing services to taxonomists for standard genome sequencing and annotation.</title>
        <authorList>
            <consortium name="The Broad Institute Genomics Platform"/>
            <consortium name="The Broad Institute Genome Sequencing Center for Infectious Disease"/>
            <person name="Wu L."/>
            <person name="Ma J."/>
        </authorList>
    </citation>
    <scope>NUCLEOTIDE SEQUENCE [LARGE SCALE GENOMIC DNA]</scope>
    <source>
        <strain evidence="2">IBRC-M 10987</strain>
    </source>
</reference>
<dbReference type="Gene3D" id="3.40.50.1000">
    <property type="entry name" value="HAD superfamily/HAD-like"/>
    <property type="match status" value="1"/>
</dbReference>
<name>A0ABV8JZU8_9BACL</name>
<proteinExistence type="predicted"/>
<evidence type="ECO:0000313" key="1">
    <source>
        <dbReference type="EMBL" id="MFC4099156.1"/>
    </source>
</evidence>
<keyword evidence="1" id="KW-0378">Hydrolase</keyword>
<organism evidence="1 2">
    <name type="scientific">Paenibacillus xanthanilyticus</name>
    <dbReference type="NCBI Taxonomy" id="1783531"/>
    <lineage>
        <taxon>Bacteria</taxon>
        <taxon>Bacillati</taxon>
        <taxon>Bacillota</taxon>
        <taxon>Bacilli</taxon>
        <taxon>Bacillales</taxon>
        <taxon>Paenibacillaceae</taxon>
        <taxon>Paenibacillus</taxon>
    </lineage>
</organism>